<dbReference type="Pfam" id="PF21012">
    <property type="entry name" value="DUF6850"/>
    <property type="match status" value="1"/>
</dbReference>
<evidence type="ECO:0000313" key="2">
    <source>
        <dbReference type="EMBL" id="EKY01112.1"/>
    </source>
</evidence>
<dbReference type="InterPro" id="IPR049236">
    <property type="entry name" value="DUF6850"/>
</dbReference>
<comment type="caution">
    <text evidence="2">The sequence shown here is derived from an EMBL/GenBank/DDBJ whole genome shotgun (WGS) entry which is preliminary data.</text>
</comment>
<feature type="domain" description="DUF6850" evidence="1">
    <location>
        <begin position="93"/>
        <end position="570"/>
    </location>
</feature>
<accession>L1ND28</accession>
<proteinExistence type="predicted"/>
<evidence type="ECO:0000259" key="1">
    <source>
        <dbReference type="Pfam" id="PF21012"/>
    </source>
</evidence>
<dbReference type="RefSeq" id="WP_009162312.1">
    <property type="nucleotide sequence ID" value="NZ_KB290991.1"/>
</dbReference>
<dbReference type="Proteomes" id="UP000010433">
    <property type="component" value="Unassembled WGS sequence"/>
</dbReference>
<keyword evidence="3" id="KW-1185">Reference proteome</keyword>
<dbReference type="AlphaFoldDB" id="L1ND28"/>
<dbReference type="HOGENOM" id="CLU_476985_0_0_10"/>
<reference evidence="2 3" key="1">
    <citation type="submission" date="2012-05" db="EMBL/GenBank/DDBJ databases">
        <authorList>
            <person name="Weinstock G."/>
            <person name="Sodergren E."/>
            <person name="Lobos E.A."/>
            <person name="Fulton L."/>
            <person name="Fulton R."/>
            <person name="Courtney L."/>
            <person name="Fronick C."/>
            <person name="O'Laughlin M."/>
            <person name="Godfrey J."/>
            <person name="Wilson R.M."/>
            <person name="Miner T."/>
            <person name="Farmer C."/>
            <person name="Delehaunty K."/>
            <person name="Cordes M."/>
            <person name="Minx P."/>
            <person name="Tomlinson C."/>
            <person name="Chen J."/>
            <person name="Wollam A."/>
            <person name="Pepin K.H."/>
            <person name="Bhonagiri V."/>
            <person name="Zhang X."/>
            <person name="Suruliraj S."/>
            <person name="Warren W."/>
            <person name="Mitreva M."/>
            <person name="Mardis E.R."/>
            <person name="Wilson R.K."/>
        </authorList>
    </citation>
    <scope>NUCLEOTIDE SEQUENCE [LARGE SCALE GENOMIC DNA]</scope>
    <source>
        <strain evidence="2 3">F0055</strain>
    </source>
</reference>
<dbReference type="EMBL" id="AMEP01000075">
    <property type="protein sequence ID" value="EKY01112.1"/>
    <property type="molecule type" value="Genomic_DNA"/>
</dbReference>
<feature type="non-terminal residue" evidence="2">
    <location>
        <position position="1"/>
    </location>
</feature>
<dbReference type="PATRIC" id="fig|1127699.3.peg.1009"/>
<name>L1ND28_9BACT</name>
<gene>
    <name evidence="2" type="ORF">HMPREF9151_01096</name>
</gene>
<evidence type="ECO:0000313" key="3">
    <source>
        <dbReference type="Proteomes" id="UP000010433"/>
    </source>
</evidence>
<sequence length="571" mass="64898">IRSRQSARAILCTKFVPDNPRKQFCVRNLFPTIRASNFAYKMGIAQWWNAAFLFAACAIAFCQPAKATEWGNRLYFSEKNFLFNALNDVENPVRISYNTVQTLTHVTLQNRFTSGSLHAIDAPQRANDLSASIFGLQRVGRFNLSGEMKYTLTNAREQRWNNTLMLSEDNPFVLADSVSGNPAQELFNLDATACYKFSEQWRAALRLSYETASKDDQTDPRPKTTAMRFRVQPGITFQLSHQHLLGLNGNLWVYSSDISHTVVDNLNANTYFLMKGMGDNAIVSTGENPSYPRHYQGLQWGAAALWKARFDHYQNVLEAGFSHNDERAEDGGSGPAFKGGDYASTAFRITNRLAFPGYRYLHQNLLLGFSWQTDQGWWYDQRRRVDTEHGNLVYYEILNKGKVHTATVTKASVGYRIDRYLCCVPSWMLSLKADWEHRAQTHYEADVYRQSYNRYAVEVEGARYFIQKSVSYNVMARAAYSNVIGTPQYASVRGKLDQAYTARVFAFSTLPTVRFLLRTEAVFPLKLYHSPTCLTAFLQGDVSFCTDKSRFSSAFNSTSRTAIDVGLSLTL</sequence>
<protein>
    <recommendedName>
        <fullName evidence="1">DUF6850 domain-containing protein</fullName>
    </recommendedName>
</protein>
<organism evidence="2 3">
    <name type="scientific">Hoylesella saccharolytica F0055</name>
    <dbReference type="NCBI Taxonomy" id="1127699"/>
    <lineage>
        <taxon>Bacteria</taxon>
        <taxon>Pseudomonadati</taxon>
        <taxon>Bacteroidota</taxon>
        <taxon>Bacteroidia</taxon>
        <taxon>Bacteroidales</taxon>
        <taxon>Prevotellaceae</taxon>
        <taxon>Hoylesella</taxon>
    </lineage>
</organism>